<dbReference type="Gene3D" id="2.40.50.180">
    <property type="entry name" value="CheA-289, Domain 4"/>
    <property type="match status" value="1"/>
</dbReference>
<feature type="domain" description="CheW-like" evidence="4">
    <location>
        <begin position="90"/>
        <end position="235"/>
    </location>
</feature>
<accession>A0ABW0M6J2</accession>
<dbReference type="SMART" id="SM00260">
    <property type="entry name" value="CheW"/>
    <property type="match status" value="1"/>
</dbReference>
<comment type="caution">
    <text evidence="5">The sequence shown here is derived from an EMBL/GenBank/DDBJ whole genome shotgun (WGS) entry which is preliminary data.</text>
</comment>
<dbReference type="Pfam" id="PF01584">
    <property type="entry name" value="CheW"/>
    <property type="match status" value="1"/>
</dbReference>
<organism evidence="5 6">
    <name type="scientific">Paraherbaspirillum soli</name>
    <dbReference type="NCBI Taxonomy" id="631222"/>
    <lineage>
        <taxon>Bacteria</taxon>
        <taxon>Pseudomonadati</taxon>
        <taxon>Pseudomonadota</taxon>
        <taxon>Betaproteobacteria</taxon>
        <taxon>Burkholderiales</taxon>
        <taxon>Oxalobacteraceae</taxon>
        <taxon>Paraherbaspirillum</taxon>
    </lineage>
</organism>
<sequence length="238" mass="25818">MSQPPYVHPADLPASDPRAASAALSIDDCWNRIGVRGDASCPQLPQHIDCRNCPVQSRAAVDLLDRLPADAAPANGEPAPHLHHHADGEFHSWLLFRLCQEWLALPTVLLEEVAEQRVIHSLPHRRSPIVSGLANIRGTLVVCVSLAALLGIADSHAAPSAAAHQRMLVVRRDGQTTAFGVDEVHGTLRVAETAYKAVPTTFDHGTAHFTHAVMAWNDKTVGLLNEERLFHALDRSLA</sequence>
<dbReference type="EMBL" id="JBHSMT010000012">
    <property type="protein sequence ID" value="MFC5473764.1"/>
    <property type="molecule type" value="Genomic_DNA"/>
</dbReference>
<reference evidence="6" key="1">
    <citation type="journal article" date="2019" name="Int. J. Syst. Evol. Microbiol.">
        <title>The Global Catalogue of Microorganisms (GCM) 10K type strain sequencing project: providing services to taxonomists for standard genome sequencing and annotation.</title>
        <authorList>
            <consortium name="The Broad Institute Genomics Platform"/>
            <consortium name="The Broad Institute Genome Sequencing Center for Infectious Disease"/>
            <person name="Wu L."/>
            <person name="Ma J."/>
        </authorList>
    </citation>
    <scope>NUCLEOTIDE SEQUENCE [LARGE SCALE GENOMIC DNA]</scope>
    <source>
        <strain evidence="6">JCM 17066</strain>
    </source>
</reference>
<dbReference type="InterPro" id="IPR039315">
    <property type="entry name" value="CheW"/>
</dbReference>
<keyword evidence="6" id="KW-1185">Reference proteome</keyword>
<comment type="subcellular location">
    <subcellularLocation>
        <location evidence="1">Cytoplasm</location>
    </subcellularLocation>
</comment>
<dbReference type="Gene3D" id="2.30.30.40">
    <property type="entry name" value="SH3 Domains"/>
    <property type="match status" value="1"/>
</dbReference>
<dbReference type="SUPFAM" id="SSF50341">
    <property type="entry name" value="CheW-like"/>
    <property type="match status" value="1"/>
</dbReference>
<dbReference type="RefSeq" id="WP_378996543.1">
    <property type="nucleotide sequence ID" value="NZ_JBHSMT010000012.1"/>
</dbReference>
<dbReference type="PANTHER" id="PTHR22617:SF45">
    <property type="entry name" value="CHEMOTAXIS PROTEIN CHEW"/>
    <property type="match status" value="1"/>
</dbReference>
<evidence type="ECO:0000256" key="3">
    <source>
        <dbReference type="ARBA" id="ARBA00022490"/>
    </source>
</evidence>
<proteinExistence type="predicted"/>
<evidence type="ECO:0000259" key="4">
    <source>
        <dbReference type="PROSITE" id="PS50851"/>
    </source>
</evidence>
<keyword evidence="3" id="KW-0963">Cytoplasm</keyword>
<evidence type="ECO:0000313" key="5">
    <source>
        <dbReference type="EMBL" id="MFC5473764.1"/>
    </source>
</evidence>
<dbReference type="PROSITE" id="PS50851">
    <property type="entry name" value="CHEW"/>
    <property type="match status" value="1"/>
</dbReference>
<name>A0ABW0M6J2_9BURK</name>
<evidence type="ECO:0000313" key="6">
    <source>
        <dbReference type="Proteomes" id="UP001596045"/>
    </source>
</evidence>
<dbReference type="Proteomes" id="UP001596045">
    <property type="component" value="Unassembled WGS sequence"/>
</dbReference>
<dbReference type="PANTHER" id="PTHR22617">
    <property type="entry name" value="CHEMOTAXIS SENSOR HISTIDINE KINASE-RELATED"/>
    <property type="match status" value="1"/>
</dbReference>
<protein>
    <recommendedName>
        <fullName evidence="2">Chemotaxis protein CheW</fullName>
    </recommendedName>
</protein>
<evidence type="ECO:0000256" key="2">
    <source>
        <dbReference type="ARBA" id="ARBA00021483"/>
    </source>
</evidence>
<evidence type="ECO:0000256" key="1">
    <source>
        <dbReference type="ARBA" id="ARBA00004496"/>
    </source>
</evidence>
<gene>
    <name evidence="5" type="ORF">ACFPM8_07315</name>
</gene>
<dbReference type="InterPro" id="IPR002545">
    <property type="entry name" value="CheW-lke_dom"/>
</dbReference>
<dbReference type="InterPro" id="IPR036061">
    <property type="entry name" value="CheW-like_dom_sf"/>
</dbReference>